<dbReference type="Gene3D" id="3.30.300.30">
    <property type="match status" value="1"/>
</dbReference>
<dbReference type="InterPro" id="IPR025110">
    <property type="entry name" value="AMP-bd_C"/>
</dbReference>
<dbReference type="Pfam" id="PF13193">
    <property type="entry name" value="AMP-binding_C"/>
    <property type="match status" value="1"/>
</dbReference>
<evidence type="ECO:0000313" key="10">
    <source>
        <dbReference type="Proteomes" id="UP000035763"/>
    </source>
</evidence>
<evidence type="ECO:0000313" key="9">
    <source>
        <dbReference type="EMBL" id="CCH75370.1"/>
    </source>
</evidence>
<feature type="domain" description="Acetyl-coenzyme A synthetase N-terminal" evidence="8">
    <location>
        <begin position="15"/>
        <end position="70"/>
    </location>
</feature>
<dbReference type="InterPro" id="IPR020845">
    <property type="entry name" value="AMP-binding_CS"/>
</dbReference>
<keyword evidence="10" id="KW-1185">Reference proteome</keyword>
<evidence type="ECO:0000259" key="8">
    <source>
        <dbReference type="Pfam" id="PF16177"/>
    </source>
</evidence>
<evidence type="ECO:0000256" key="3">
    <source>
        <dbReference type="ARBA" id="ARBA00022741"/>
    </source>
</evidence>
<keyword evidence="4" id="KW-0067">ATP-binding</keyword>
<proteinExistence type="inferred from homology"/>
<evidence type="ECO:0000256" key="5">
    <source>
        <dbReference type="SAM" id="MobiDB-lite"/>
    </source>
</evidence>
<feature type="region of interest" description="Disordered" evidence="5">
    <location>
        <begin position="345"/>
        <end position="364"/>
    </location>
</feature>
<dbReference type="PANTHER" id="PTHR42921">
    <property type="entry name" value="ACETOACETYL-COA SYNTHETASE"/>
    <property type="match status" value="1"/>
</dbReference>
<organism evidence="9 10">
    <name type="scientific">Nostocoides australiense Ben110</name>
    <dbReference type="NCBI Taxonomy" id="1193182"/>
    <lineage>
        <taxon>Bacteria</taxon>
        <taxon>Bacillati</taxon>
        <taxon>Actinomycetota</taxon>
        <taxon>Actinomycetes</taxon>
        <taxon>Micrococcales</taxon>
        <taxon>Intrasporangiaceae</taxon>
        <taxon>Nostocoides</taxon>
    </lineage>
</organism>
<dbReference type="GO" id="GO:0006629">
    <property type="term" value="P:lipid metabolic process"/>
    <property type="evidence" value="ECO:0007669"/>
    <property type="project" value="InterPro"/>
</dbReference>
<dbReference type="STRING" id="1193182.BN11_660008"/>
<keyword evidence="3" id="KW-0547">Nucleotide-binding</keyword>
<evidence type="ECO:0000259" key="7">
    <source>
        <dbReference type="Pfam" id="PF13193"/>
    </source>
</evidence>
<dbReference type="SUPFAM" id="SSF56801">
    <property type="entry name" value="Acetyl-CoA synthetase-like"/>
    <property type="match status" value="1"/>
</dbReference>
<evidence type="ECO:0000256" key="1">
    <source>
        <dbReference type="ARBA" id="ARBA00006432"/>
    </source>
</evidence>
<dbReference type="PANTHER" id="PTHR42921:SF1">
    <property type="entry name" value="ACETOACETYL-COA SYNTHETASE"/>
    <property type="match status" value="1"/>
</dbReference>
<dbReference type="NCBIfam" id="NF002937">
    <property type="entry name" value="PRK03584.1"/>
    <property type="match status" value="1"/>
</dbReference>
<dbReference type="PROSITE" id="PS00455">
    <property type="entry name" value="AMP_BINDING"/>
    <property type="match status" value="1"/>
</dbReference>
<dbReference type="InterPro" id="IPR045851">
    <property type="entry name" value="AMP-bd_C_sf"/>
</dbReference>
<feature type="domain" description="AMP-dependent synthetase/ligase" evidence="6">
    <location>
        <begin position="72"/>
        <end position="441"/>
    </location>
</feature>
<dbReference type="InterPro" id="IPR042099">
    <property type="entry name" value="ANL_N_sf"/>
</dbReference>
<keyword evidence="2 9" id="KW-0436">Ligase</keyword>
<dbReference type="GO" id="GO:0005524">
    <property type="term" value="F:ATP binding"/>
    <property type="evidence" value="ECO:0007669"/>
    <property type="project" value="UniProtKB-KW"/>
</dbReference>
<dbReference type="Proteomes" id="UP000035763">
    <property type="component" value="Unassembled WGS sequence"/>
</dbReference>
<dbReference type="InterPro" id="IPR000873">
    <property type="entry name" value="AMP-dep_synth/lig_dom"/>
</dbReference>
<protein>
    <submittedName>
        <fullName evidence="9">Acetoacetyl-coenzyme A synthetase</fullName>
        <ecNumber evidence="9">6.2.1.16</ecNumber>
    </submittedName>
</protein>
<feature type="domain" description="AMP-binding enzyme C-terminal" evidence="7">
    <location>
        <begin position="508"/>
        <end position="583"/>
    </location>
</feature>
<comment type="caution">
    <text evidence="9">The sequence shown here is derived from an EMBL/GenBank/DDBJ whole genome shotgun (WGS) entry which is preliminary data.</text>
</comment>
<dbReference type="NCBIfam" id="TIGR01217">
    <property type="entry name" value="ac_ac_CoA_syn"/>
    <property type="match status" value="1"/>
</dbReference>
<dbReference type="GO" id="GO:0030729">
    <property type="term" value="F:acetoacetate-CoA ligase activity"/>
    <property type="evidence" value="ECO:0007669"/>
    <property type="project" value="UniProtKB-EC"/>
</dbReference>
<dbReference type="Pfam" id="PF00501">
    <property type="entry name" value="AMP-binding"/>
    <property type="match status" value="1"/>
</dbReference>
<evidence type="ECO:0000256" key="4">
    <source>
        <dbReference type="ARBA" id="ARBA00022840"/>
    </source>
</evidence>
<dbReference type="AlphaFoldDB" id="W6K2N8"/>
<accession>W6K2N8</accession>
<evidence type="ECO:0000256" key="2">
    <source>
        <dbReference type="ARBA" id="ARBA00022598"/>
    </source>
</evidence>
<dbReference type="EC" id="6.2.1.16" evidence="9"/>
<gene>
    <name evidence="9" type="primary">aacs</name>
    <name evidence="9" type="ORF">BN11_660008</name>
</gene>
<comment type="similarity">
    <text evidence="1">Belongs to the ATP-dependent AMP-binding enzyme family.</text>
</comment>
<sequence length="625" mass="67362">MRWLRTERGLDFGTYAQLWSWSTADPDAFWQAIADFFDVPFHDRADRALAEERMPGAVWFPGATLNYAECALRRTGDGTAVVALSESGRAELTWDELREQVGSVAAWMRAQGVNPGDRVVGYVPHIAPAVVCFLAAASLGAIWSMCSQEFSAQGAADRLAQLEPVLLVTADGYDYNGSTHRRDAEVAQLLDLLPSVTATLWVTNLGGPAGAGATAYDAVIAEPHPLEPTPVPFDHPLWVLYSSGTTGRPKGIVHGHGGIVLEHLKMLGLHMDIGAGSRFFWFTTTSWMMWNMQVSGLLLGATIVLYDGSPGWPSPDALWDLAAREELTFLGTSAAYLIATHKSGVRPSDGRDLSRLESLGSTGSPLPESTHAWIKEALPHAWVGPASGGTDIASGFAGVVPTEPSRAGEMQARQLGVAMEAWDPEGRPVVDEVGELVVTRPLPSMPLYFWDDPDNARYLDAYFSTYPGVWRHGDWVTVSARGSVTVHGRSDATMNRLGVRMGSAEIYEVVDQVAAVRDCLVVGVELADGGYWMPLFVVPSETGGGTSELAAELKQLIRAEVSPRHVPDEVIFTSALPHTMTGKRMEVPVKRLLQGVPLDQAVNPSAVDDPGALDQFVALARAGRG</sequence>
<dbReference type="Gene3D" id="3.40.50.12780">
    <property type="entry name" value="N-terminal domain of ligase-like"/>
    <property type="match status" value="1"/>
</dbReference>
<evidence type="ECO:0000259" key="6">
    <source>
        <dbReference type="Pfam" id="PF00501"/>
    </source>
</evidence>
<dbReference type="InterPro" id="IPR005914">
    <property type="entry name" value="Acac_CoA_synth"/>
</dbReference>
<dbReference type="InterPro" id="IPR032387">
    <property type="entry name" value="ACAS_N"/>
</dbReference>
<reference evidence="9 10" key="1">
    <citation type="journal article" date="2013" name="ISME J.">
        <title>A metabolic model for members of the genus Tetrasphaera involved in enhanced biological phosphorus removal.</title>
        <authorList>
            <person name="Kristiansen R."/>
            <person name="Nguyen H.T.T."/>
            <person name="Saunders A.M."/>
            <person name="Nielsen J.L."/>
            <person name="Wimmer R."/>
            <person name="Le V.Q."/>
            <person name="McIlroy S.J."/>
            <person name="Petrovski S."/>
            <person name="Seviour R.J."/>
            <person name="Calteau A."/>
            <person name="Nielsen K.L."/>
            <person name="Nielsen P.H."/>
        </authorList>
    </citation>
    <scope>NUCLEOTIDE SEQUENCE [LARGE SCALE GENOMIC DNA]</scope>
    <source>
        <strain evidence="9 10">Ben110</strain>
    </source>
</reference>
<name>W6K2N8_9MICO</name>
<dbReference type="Pfam" id="PF16177">
    <property type="entry name" value="ACAS_N"/>
    <property type="match status" value="1"/>
</dbReference>
<dbReference type="EMBL" id="CAJA01000492">
    <property type="protein sequence ID" value="CCH75370.1"/>
    <property type="molecule type" value="Genomic_DNA"/>
</dbReference>
<dbReference type="RefSeq" id="WP_201329234.1">
    <property type="nucleotide sequence ID" value="NZ_HG764815.1"/>
</dbReference>